<comment type="caution">
    <text evidence="6">The sequence shown here is derived from an EMBL/GenBank/DDBJ whole genome shotgun (WGS) entry which is preliminary data.</text>
</comment>
<feature type="non-terminal residue" evidence="6">
    <location>
        <position position="313"/>
    </location>
</feature>
<evidence type="ECO:0000313" key="7">
    <source>
        <dbReference type="Proteomes" id="UP000789901"/>
    </source>
</evidence>
<sequence length="313" mass="36316">AYFTTIESKISFTSDLWMSPNNKAFISVTAHYVDENWALKETVVDFGLINGRHTGINIANGFFKVLNDYGIMMKLLAITLDNTTNNDAFIYKLETKLQEEELEWNSEHHRFHCFNHILNLVAQAALNQIDNNALNMLTSTHSIFHHYAISHIQWEVLEKIAKFLELFKDLTTKMSSNSYCTAFWIIPLFNIILDHIEDVESNTEIETPLSATTMAAREKLVRYYSKTNATVMLCMALDLRQKFHYFFKKEFSNDEINETKAFSNTSSTNANIKPTMRSLLDTDFDEDKKLNELECYILEKPASKEVDVLAWWK</sequence>
<dbReference type="Proteomes" id="UP000789901">
    <property type="component" value="Unassembled WGS sequence"/>
</dbReference>
<comment type="subcellular location">
    <subcellularLocation>
        <location evidence="1">Nucleus</location>
    </subcellularLocation>
</comment>
<evidence type="ECO:0000256" key="2">
    <source>
        <dbReference type="ARBA" id="ARBA00022723"/>
    </source>
</evidence>
<dbReference type="PANTHER" id="PTHR46481:SF10">
    <property type="entry name" value="ZINC FINGER BED DOMAIN-CONTAINING PROTEIN 39"/>
    <property type="match status" value="1"/>
</dbReference>
<name>A0ABN7W0N4_GIGMA</name>
<dbReference type="InterPro" id="IPR012337">
    <property type="entry name" value="RNaseH-like_sf"/>
</dbReference>
<evidence type="ECO:0000313" key="6">
    <source>
        <dbReference type="EMBL" id="CAG8807308.1"/>
    </source>
</evidence>
<reference evidence="6 7" key="1">
    <citation type="submission" date="2021-06" db="EMBL/GenBank/DDBJ databases">
        <authorList>
            <person name="Kallberg Y."/>
            <person name="Tangrot J."/>
            <person name="Rosling A."/>
        </authorList>
    </citation>
    <scope>NUCLEOTIDE SEQUENCE [LARGE SCALE GENOMIC DNA]</scope>
    <source>
        <strain evidence="6 7">120-4 pot B 10/14</strain>
    </source>
</reference>
<protein>
    <submittedName>
        <fullName evidence="6">37709_t:CDS:1</fullName>
    </submittedName>
</protein>
<dbReference type="InterPro" id="IPR052035">
    <property type="entry name" value="ZnF_BED_domain_contain"/>
</dbReference>
<keyword evidence="2" id="KW-0479">Metal-binding</keyword>
<keyword evidence="3" id="KW-0863">Zinc-finger</keyword>
<dbReference type="SUPFAM" id="SSF53098">
    <property type="entry name" value="Ribonuclease H-like"/>
    <property type="match status" value="1"/>
</dbReference>
<evidence type="ECO:0000256" key="4">
    <source>
        <dbReference type="ARBA" id="ARBA00022833"/>
    </source>
</evidence>
<accession>A0ABN7W0N4</accession>
<gene>
    <name evidence="6" type="ORF">GMARGA_LOCUS24470</name>
</gene>
<dbReference type="EMBL" id="CAJVQB010025845">
    <property type="protein sequence ID" value="CAG8807308.1"/>
    <property type="molecule type" value="Genomic_DNA"/>
</dbReference>
<evidence type="ECO:0000256" key="1">
    <source>
        <dbReference type="ARBA" id="ARBA00004123"/>
    </source>
</evidence>
<organism evidence="6 7">
    <name type="scientific">Gigaspora margarita</name>
    <dbReference type="NCBI Taxonomy" id="4874"/>
    <lineage>
        <taxon>Eukaryota</taxon>
        <taxon>Fungi</taxon>
        <taxon>Fungi incertae sedis</taxon>
        <taxon>Mucoromycota</taxon>
        <taxon>Glomeromycotina</taxon>
        <taxon>Glomeromycetes</taxon>
        <taxon>Diversisporales</taxon>
        <taxon>Gigasporaceae</taxon>
        <taxon>Gigaspora</taxon>
    </lineage>
</organism>
<evidence type="ECO:0000256" key="3">
    <source>
        <dbReference type="ARBA" id="ARBA00022771"/>
    </source>
</evidence>
<keyword evidence="7" id="KW-1185">Reference proteome</keyword>
<feature type="non-terminal residue" evidence="6">
    <location>
        <position position="1"/>
    </location>
</feature>
<proteinExistence type="predicted"/>
<dbReference type="PANTHER" id="PTHR46481">
    <property type="entry name" value="ZINC FINGER BED DOMAIN-CONTAINING PROTEIN 4"/>
    <property type="match status" value="1"/>
</dbReference>
<keyword evidence="4" id="KW-0862">Zinc</keyword>
<keyword evidence="5" id="KW-0539">Nucleus</keyword>
<evidence type="ECO:0000256" key="5">
    <source>
        <dbReference type="ARBA" id="ARBA00023242"/>
    </source>
</evidence>